<gene>
    <name evidence="12" type="ORF">G3T16_04445</name>
</gene>
<proteinExistence type="inferred from homology"/>
<dbReference type="InterPro" id="IPR010129">
    <property type="entry name" value="T1SS_HlyD"/>
</dbReference>
<accession>A0A6C0U187</accession>
<dbReference type="KEGG" id="kim:G3T16_04445"/>
<evidence type="ECO:0000313" key="13">
    <source>
        <dbReference type="Proteomes" id="UP000477680"/>
    </source>
</evidence>
<evidence type="ECO:0000259" key="11">
    <source>
        <dbReference type="Pfam" id="PF26002"/>
    </source>
</evidence>
<dbReference type="InterPro" id="IPR058781">
    <property type="entry name" value="HH_AprE-like"/>
</dbReference>
<dbReference type="Proteomes" id="UP000477680">
    <property type="component" value="Chromosome"/>
</dbReference>
<evidence type="ECO:0000259" key="10">
    <source>
        <dbReference type="Pfam" id="PF25994"/>
    </source>
</evidence>
<dbReference type="PANTHER" id="PTHR30386">
    <property type="entry name" value="MEMBRANE FUSION SUBUNIT OF EMRAB-TOLC MULTIDRUG EFFLUX PUMP"/>
    <property type="match status" value="1"/>
</dbReference>
<feature type="domain" description="AprE-like long alpha-helical hairpin" evidence="10">
    <location>
        <begin position="93"/>
        <end position="281"/>
    </location>
</feature>
<dbReference type="InterPro" id="IPR050739">
    <property type="entry name" value="MFP"/>
</dbReference>
<evidence type="ECO:0000256" key="7">
    <source>
        <dbReference type="ARBA" id="ARBA00022989"/>
    </source>
</evidence>
<keyword evidence="13" id="KW-1185">Reference proteome</keyword>
<dbReference type="PANTHER" id="PTHR30386:SF17">
    <property type="entry name" value="ALKALINE PROTEASE SECRETION PROTEIN APRE"/>
    <property type="match status" value="1"/>
</dbReference>
<keyword evidence="6 9" id="KW-0812">Transmembrane</keyword>
<dbReference type="AlphaFoldDB" id="A0A6C0U187"/>
<dbReference type="Gene3D" id="2.40.50.100">
    <property type="match status" value="1"/>
</dbReference>
<dbReference type="Gene3D" id="2.40.30.170">
    <property type="match status" value="1"/>
</dbReference>
<dbReference type="Pfam" id="PF26002">
    <property type="entry name" value="Beta-barrel_AprE"/>
    <property type="match status" value="1"/>
</dbReference>
<evidence type="ECO:0000256" key="1">
    <source>
        <dbReference type="ARBA" id="ARBA00004377"/>
    </source>
</evidence>
<keyword evidence="5 9" id="KW-0997">Cell inner membrane</keyword>
<reference evidence="12 13" key="1">
    <citation type="submission" date="2020-02" db="EMBL/GenBank/DDBJ databases">
        <title>Genome sequencing for Kineobactrum sp. M2.</title>
        <authorList>
            <person name="Park S.-J."/>
        </authorList>
    </citation>
    <scope>NUCLEOTIDE SEQUENCE [LARGE SCALE GENOMIC DNA]</scope>
    <source>
        <strain evidence="12 13">M2</strain>
    </source>
</reference>
<dbReference type="Pfam" id="PF25994">
    <property type="entry name" value="HH_AprE"/>
    <property type="match status" value="1"/>
</dbReference>
<dbReference type="InterPro" id="IPR058982">
    <property type="entry name" value="Beta-barrel_AprE"/>
</dbReference>
<keyword evidence="7 9" id="KW-1133">Transmembrane helix</keyword>
<comment type="subcellular location">
    <subcellularLocation>
        <location evidence="1 9">Cell inner membrane</location>
        <topology evidence="1 9">Single-pass membrane protein</topology>
    </subcellularLocation>
</comment>
<dbReference type="EMBL" id="CP048711">
    <property type="protein sequence ID" value="QIB64747.1"/>
    <property type="molecule type" value="Genomic_DNA"/>
</dbReference>
<dbReference type="PRINTS" id="PR01490">
    <property type="entry name" value="RTXTOXIND"/>
</dbReference>
<evidence type="ECO:0000256" key="3">
    <source>
        <dbReference type="ARBA" id="ARBA00022448"/>
    </source>
</evidence>
<evidence type="ECO:0000256" key="6">
    <source>
        <dbReference type="ARBA" id="ARBA00022692"/>
    </source>
</evidence>
<keyword evidence="3 9" id="KW-0813">Transport</keyword>
<feature type="domain" description="AprE-like beta-barrel" evidence="11">
    <location>
        <begin position="323"/>
        <end position="412"/>
    </location>
</feature>
<dbReference type="GO" id="GO:0015031">
    <property type="term" value="P:protein transport"/>
    <property type="evidence" value="ECO:0007669"/>
    <property type="project" value="InterPro"/>
</dbReference>
<name>A0A6C0U187_9GAMM</name>
<evidence type="ECO:0000256" key="2">
    <source>
        <dbReference type="ARBA" id="ARBA00009477"/>
    </source>
</evidence>
<keyword evidence="4 9" id="KW-1003">Cell membrane</keyword>
<dbReference type="RefSeq" id="WP_163493997.1">
    <property type="nucleotide sequence ID" value="NZ_CP048711.1"/>
</dbReference>
<evidence type="ECO:0000256" key="9">
    <source>
        <dbReference type="RuleBase" id="RU365093"/>
    </source>
</evidence>
<evidence type="ECO:0000256" key="4">
    <source>
        <dbReference type="ARBA" id="ARBA00022475"/>
    </source>
</evidence>
<dbReference type="NCBIfam" id="TIGR01843">
    <property type="entry name" value="type_I_hlyD"/>
    <property type="match status" value="1"/>
</dbReference>
<organism evidence="12 13">
    <name type="scientific">Kineobactrum salinum</name>
    <dbReference type="NCBI Taxonomy" id="2708301"/>
    <lineage>
        <taxon>Bacteria</taxon>
        <taxon>Pseudomonadati</taxon>
        <taxon>Pseudomonadota</taxon>
        <taxon>Gammaproteobacteria</taxon>
        <taxon>Cellvibrionales</taxon>
        <taxon>Halieaceae</taxon>
        <taxon>Kineobactrum</taxon>
    </lineage>
</organism>
<comment type="similarity">
    <text evidence="2 9">Belongs to the membrane fusion protein (MFP) (TC 8.A.1) family.</text>
</comment>
<evidence type="ECO:0000313" key="12">
    <source>
        <dbReference type="EMBL" id="QIB64747.1"/>
    </source>
</evidence>
<feature type="transmembrane region" description="Helical" evidence="9">
    <location>
        <begin position="16"/>
        <end position="37"/>
    </location>
</feature>
<sequence>MTAAAQLPPDASDLRYRWIGAVIVLLTFVVFGGWAALAPLESAALAPGVVTVKDYRKTLQHLEGGIVEEILVAEGAHVSQGEPLVRLDTTQLAAERTVLRGQYVSLKALEARLLAERDDLDAVVYPLELTGLSDTRVDAAIASQDAVFRARREASAGEREVLEQRIDQLSAQNEGIGAVRDSNGRLLESYAVEIRDLRRLQEQGFTGKQRLTEMEREQASLVGENAEALSRIAGNEIRIGETRLQIIQLDLNRHREIVDELEEVQAKLYDFGERLRAIEDRIARSVIRAPVSGVVLGLAVHTVGGVIGPGTSLMDIVPEQQQLVIDAEIAPGDIDRVQAGDSARIRFSAFKGATTLVAQGSILNISADRLLREATGTPYYLAQVEVDPASLARMPQMRLVPGMPAEVLINTGSRTLLQYLLQPASNVMARSFIED</sequence>
<protein>
    <recommendedName>
        <fullName evidence="9">Membrane fusion protein (MFP) family protein</fullName>
    </recommendedName>
</protein>
<evidence type="ECO:0000256" key="5">
    <source>
        <dbReference type="ARBA" id="ARBA00022519"/>
    </source>
</evidence>
<dbReference type="GO" id="GO:0005886">
    <property type="term" value="C:plasma membrane"/>
    <property type="evidence" value="ECO:0007669"/>
    <property type="project" value="UniProtKB-SubCell"/>
</dbReference>
<keyword evidence="8 9" id="KW-0472">Membrane</keyword>
<evidence type="ECO:0000256" key="8">
    <source>
        <dbReference type="ARBA" id="ARBA00023136"/>
    </source>
</evidence>